<keyword evidence="13" id="KW-1185">Reference proteome</keyword>
<dbReference type="Pfam" id="PF03083">
    <property type="entry name" value="MtN3_slv"/>
    <property type="match status" value="2"/>
</dbReference>
<organism evidence="12 13">
    <name type="scientific">Polyrhizophydium stewartii</name>
    <dbReference type="NCBI Taxonomy" id="2732419"/>
    <lineage>
        <taxon>Eukaryota</taxon>
        <taxon>Fungi</taxon>
        <taxon>Fungi incertae sedis</taxon>
        <taxon>Chytridiomycota</taxon>
        <taxon>Chytridiomycota incertae sedis</taxon>
        <taxon>Chytridiomycetes</taxon>
        <taxon>Rhizophydiales</taxon>
        <taxon>Rhizophydiales incertae sedis</taxon>
        <taxon>Polyrhizophydium</taxon>
    </lineage>
</organism>
<feature type="transmembrane region" description="Helical" evidence="10">
    <location>
        <begin position="116"/>
        <end position="141"/>
    </location>
</feature>
<reference evidence="12 13" key="1">
    <citation type="submission" date="2023-09" db="EMBL/GenBank/DDBJ databases">
        <title>Pangenome analysis of Batrachochytrium dendrobatidis and related Chytrids.</title>
        <authorList>
            <person name="Yacoub M.N."/>
            <person name="Stajich J.E."/>
            <person name="James T.Y."/>
        </authorList>
    </citation>
    <scope>NUCLEOTIDE SEQUENCE [LARGE SCALE GENOMIC DNA]</scope>
    <source>
        <strain evidence="12 13">JEL0888</strain>
    </source>
</reference>
<keyword evidence="11" id="KW-0732">Signal</keyword>
<feature type="signal peptide" evidence="11">
    <location>
        <begin position="1"/>
        <end position="28"/>
    </location>
</feature>
<gene>
    <name evidence="12" type="ORF">HK105_207044</name>
</gene>
<protein>
    <recommendedName>
        <fullName evidence="14">Sugar transporter SWEET</fullName>
    </recommendedName>
</protein>
<comment type="caution">
    <text evidence="12">The sequence shown here is derived from an EMBL/GenBank/DDBJ whole genome shotgun (WGS) entry which is preliminary data.</text>
</comment>
<dbReference type="InterPro" id="IPR004316">
    <property type="entry name" value="SWEET_rpt"/>
</dbReference>
<feature type="chain" id="PRO_5045555419" description="Sugar transporter SWEET" evidence="11">
    <location>
        <begin position="29"/>
        <end position="230"/>
    </location>
</feature>
<dbReference type="PANTHER" id="PTHR10791">
    <property type="entry name" value="RAG1-ACTIVATING PROTEIN 1"/>
    <property type="match status" value="1"/>
</dbReference>
<dbReference type="EMBL" id="JADGIZ020000046">
    <property type="protein sequence ID" value="KAL2913432.1"/>
    <property type="molecule type" value="Genomic_DNA"/>
</dbReference>
<sequence>MTPLEVVTTLLTISMFLTSLEPLRQIAAARTTGNSSVVPFVSTLLNCSLWLKYGLLLEQPAMVVVNTVGVVVAASGLYVFCRFSDPRAKAETSVVYALSFLYAVFIYAAVGPADSVLTHFGLLTATFSILMFGSPLFSLVGPGGAAFEEVSLVVRLKSTAGIISPPNAVISLAVCLLWTAVGFDLGNSFVIVPNAVGTALCMAQLALLAMYSGRAAPYVHTVLPMSSRGF</sequence>
<dbReference type="Gene3D" id="1.20.1280.290">
    <property type="match status" value="2"/>
</dbReference>
<evidence type="ECO:0000313" key="12">
    <source>
        <dbReference type="EMBL" id="KAL2913432.1"/>
    </source>
</evidence>
<comment type="subcellular location">
    <subcellularLocation>
        <location evidence="1">Cell membrane</location>
        <topology evidence="1">Multi-pass membrane protein</topology>
    </subcellularLocation>
</comment>
<keyword evidence="8 10" id="KW-1133">Transmembrane helix</keyword>
<dbReference type="Proteomes" id="UP001527925">
    <property type="component" value="Unassembled WGS sequence"/>
</dbReference>
<keyword evidence="5" id="KW-0762">Sugar transport</keyword>
<evidence type="ECO:0000256" key="6">
    <source>
        <dbReference type="ARBA" id="ARBA00022692"/>
    </source>
</evidence>
<evidence type="ECO:0000256" key="7">
    <source>
        <dbReference type="ARBA" id="ARBA00022737"/>
    </source>
</evidence>
<proteinExistence type="inferred from homology"/>
<keyword evidence="3" id="KW-0813">Transport</keyword>
<feature type="transmembrane region" description="Helical" evidence="10">
    <location>
        <begin position="61"/>
        <end position="81"/>
    </location>
</feature>
<evidence type="ECO:0000313" key="13">
    <source>
        <dbReference type="Proteomes" id="UP001527925"/>
    </source>
</evidence>
<evidence type="ECO:0000256" key="2">
    <source>
        <dbReference type="ARBA" id="ARBA00007809"/>
    </source>
</evidence>
<comment type="similarity">
    <text evidence="2">Belongs to the SWEET sugar transporter family.</text>
</comment>
<evidence type="ECO:0000256" key="10">
    <source>
        <dbReference type="SAM" id="Phobius"/>
    </source>
</evidence>
<keyword evidence="6 10" id="KW-0812">Transmembrane</keyword>
<keyword evidence="9 10" id="KW-0472">Membrane</keyword>
<evidence type="ECO:0000256" key="5">
    <source>
        <dbReference type="ARBA" id="ARBA00022597"/>
    </source>
</evidence>
<evidence type="ECO:0000256" key="1">
    <source>
        <dbReference type="ARBA" id="ARBA00004651"/>
    </source>
</evidence>
<keyword evidence="4" id="KW-1003">Cell membrane</keyword>
<feature type="transmembrane region" description="Helical" evidence="10">
    <location>
        <begin position="162"/>
        <end position="183"/>
    </location>
</feature>
<name>A0ABR4N1M8_9FUNG</name>
<evidence type="ECO:0000256" key="8">
    <source>
        <dbReference type="ARBA" id="ARBA00022989"/>
    </source>
</evidence>
<evidence type="ECO:0000256" key="3">
    <source>
        <dbReference type="ARBA" id="ARBA00022448"/>
    </source>
</evidence>
<dbReference type="InterPro" id="IPR047664">
    <property type="entry name" value="SWEET"/>
</dbReference>
<evidence type="ECO:0000256" key="11">
    <source>
        <dbReference type="SAM" id="SignalP"/>
    </source>
</evidence>
<keyword evidence="7" id="KW-0677">Repeat</keyword>
<evidence type="ECO:0000256" key="9">
    <source>
        <dbReference type="ARBA" id="ARBA00023136"/>
    </source>
</evidence>
<accession>A0ABR4N1M8</accession>
<dbReference type="PANTHER" id="PTHR10791:SF30">
    <property type="entry name" value="SUGAR TRANSPORTER SWEET1"/>
    <property type="match status" value="1"/>
</dbReference>
<feature type="transmembrane region" description="Helical" evidence="10">
    <location>
        <begin position="93"/>
        <end position="110"/>
    </location>
</feature>
<evidence type="ECO:0008006" key="14">
    <source>
        <dbReference type="Google" id="ProtNLM"/>
    </source>
</evidence>
<evidence type="ECO:0000256" key="4">
    <source>
        <dbReference type="ARBA" id="ARBA00022475"/>
    </source>
</evidence>
<feature type="transmembrane region" description="Helical" evidence="10">
    <location>
        <begin position="189"/>
        <end position="211"/>
    </location>
</feature>